<reference evidence="13 14" key="1">
    <citation type="submission" date="2006-10" db="EMBL/GenBank/DDBJ databases">
        <title>The Genome Sequence of Batrachochytrium dendrobatidis JEL423.</title>
        <authorList>
            <consortium name="The Broad Institute Genome Sequencing Platform"/>
            <person name="Birren B."/>
            <person name="Lander E."/>
            <person name="Galagan J."/>
            <person name="Cuomo C."/>
            <person name="Devon K."/>
            <person name="Jaffe D."/>
            <person name="Butler J."/>
            <person name="Alvarez P."/>
            <person name="Gnerre S."/>
            <person name="Grabherr M."/>
            <person name="Kleber M."/>
            <person name="Mauceli E."/>
            <person name="Brockman W."/>
            <person name="Young S."/>
            <person name="LaButti K."/>
            <person name="Sykes S."/>
            <person name="DeCaprio D."/>
            <person name="Crawford M."/>
            <person name="Koehrsen M."/>
            <person name="Engels R."/>
            <person name="Montgomery P."/>
            <person name="Pearson M."/>
            <person name="Howarth C."/>
            <person name="Larson L."/>
            <person name="White J."/>
            <person name="O'Leary S."/>
            <person name="Kodira C."/>
            <person name="Zeng Q."/>
            <person name="Yandava C."/>
            <person name="Alvarado L."/>
            <person name="Longcore J."/>
            <person name="James T."/>
        </authorList>
    </citation>
    <scope>NUCLEOTIDE SEQUENCE [LARGE SCALE GENOMIC DNA]</scope>
    <source>
        <strain evidence="13 14">JEL423</strain>
    </source>
</reference>
<accession>A0A177WA33</accession>
<evidence type="ECO:0000256" key="5">
    <source>
        <dbReference type="ARBA" id="ARBA00022741"/>
    </source>
</evidence>
<evidence type="ECO:0000256" key="6">
    <source>
        <dbReference type="ARBA" id="ARBA00022777"/>
    </source>
</evidence>
<dbReference type="InterPro" id="IPR050236">
    <property type="entry name" value="Ser_Thr_kinase_AGC"/>
</dbReference>
<dbReference type="VEuPathDB" id="FungiDB:BDEG_20763"/>
<evidence type="ECO:0000256" key="9">
    <source>
        <dbReference type="ARBA" id="ARBA00048679"/>
    </source>
</evidence>
<dbReference type="FunFam" id="3.30.200.20:FF:000191">
    <property type="entry name" value="3-phosphoinositide-dependent protein kinase 2-like"/>
    <property type="match status" value="1"/>
</dbReference>
<keyword evidence="3" id="KW-0723">Serine/threonine-protein kinase</keyword>
<feature type="compositionally biased region" description="Basic and acidic residues" evidence="11">
    <location>
        <begin position="375"/>
        <end position="387"/>
    </location>
</feature>
<keyword evidence="6" id="KW-0418">Kinase</keyword>
<dbReference type="OrthoDB" id="347657at2759"/>
<feature type="region of interest" description="Disordered" evidence="11">
    <location>
        <begin position="1"/>
        <end position="68"/>
    </location>
</feature>
<feature type="compositionally biased region" description="Polar residues" evidence="11">
    <location>
        <begin position="1"/>
        <end position="10"/>
    </location>
</feature>
<feature type="compositionally biased region" description="Low complexity" evidence="11">
    <location>
        <begin position="51"/>
        <end position="65"/>
    </location>
</feature>
<dbReference type="InterPro" id="IPR039046">
    <property type="entry name" value="PDPK1"/>
</dbReference>
<evidence type="ECO:0000256" key="11">
    <source>
        <dbReference type="SAM" id="MobiDB-lite"/>
    </source>
</evidence>
<gene>
    <name evidence="13" type="ORF">BDEG_20763</name>
</gene>
<evidence type="ECO:0000256" key="4">
    <source>
        <dbReference type="ARBA" id="ARBA00022679"/>
    </source>
</evidence>
<keyword evidence="4" id="KW-0808">Transferase</keyword>
<feature type="region of interest" description="Disordered" evidence="11">
    <location>
        <begin position="367"/>
        <end position="387"/>
    </location>
</feature>
<comment type="catalytic activity">
    <reaction evidence="8">
        <text>L-threonyl-[protein] + ATP = O-phospho-L-threonyl-[protein] + ADP + H(+)</text>
        <dbReference type="Rhea" id="RHEA:46608"/>
        <dbReference type="Rhea" id="RHEA-COMP:11060"/>
        <dbReference type="Rhea" id="RHEA-COMP:11605"/>
        <dbReference type="ChEBI" id="CHEBI:15378"/>
        <dbReference type="ChEBI" id="CHEBI:30013"/>
        <dbReference type="ChEBI" id="CHEBI:30616"/>
        <dbReference type="ChEBI" id="CHEBI:61977"/>
        <dbReference type="ChEBI" id="CHEBI:456216"/>
        <dbReference type="EC" id="2.7.11.1"/>
    </reaction>
</comment>
<dbReference type="GO" id="GO:0035556">
    <property type="term" value="P:intracellular signal transduction"/>
    <property type="evidence" value="ECO:0007669"/>
    <property type="project" value="TreeGrafter"/>
</dbReference>
<feature type="compositionally biased region" description="Low complexity" evidence="11">
    <location>
        <begin position="26"/>
        <end position="39"/>
    </location>
</feature>
<dbReference type="CDD" id="cd05581">
    <property type="entry name" value="STKc_PDK1"/>
    <property type="match status" value="1"/>
</dbReference>
<feature type="domain" description="Protein kinase" evidence="12">
    <location>
        <begin position="75"/>
        <end position="322"/>
    </location>
</feature>
<dbReference type="EMBL" id="DS022300">
    <property type="protein sequence ID" value="OAJ36605.1"/>
    <property type="molecule type" value="Genomic_DNA"/>
</dbReference>
<dbReference type="Pfam" id="PF00069">
    <property type="entry name" value="Pkinase"/>
    <property type="match status" value="1"/>
</dbReference>
<keyword evidence="5 10" id="KW-0547">Nucleotide-binding</keyword>
<dbReference type="SUPFAM" id="SSF56112">
    <property type="entry name" value="Protein kinase-like (PK-like)"/>
    <property type="match status" value="1"/>
</dbReference>
<protein>
    <recommendedName>
        <fullName evidence="2">non-specific serine/threonine protein kinase</fullName>
        <ecNumber evidence="2">2.7.11.1</ecNumber>
    </recommendedName>
</protein>
<dbReference type="InterPro" id="IPR017441">
    <property type="entry name" value="Protein_kinase_ATP_BS"/>
</dbReference>
<reference evidence="13 14" key="2">
    <citation type="submission" date="2016-05" db="EMBL/GenBank/DDBJ databases">
        <title>Lineage-specific infection strategies underlie the spectrum of fungal disease in amphibians.</title>
        <authorList>
            <person name="Cuomo C.A."/>
            <person name="Farrer R.A."/>
            <person name="James T."/>
            <person name="Longcore J."/>
            <person name="Birren B."/>
        </authorList>
    </citation>
    <scope>NUCLEOTIDE SEQUENCE [LARGE SCALE GENOMIC DNA]</scope>
    <source>
        <strain evidence="13 14">JEL423</strain>
    </source>
</reference>
<dbReference type="PROSITE" id="PS00107">
    <property type="entry name" value="PROTEIN_KINASE_ATP"/>
    <property type="match status" value="1"/>
</dbReference>
<dbReference type="Proteomes" id="UP000077115">
    <property type="component" value="Unassembled WGS sequence"/>
</dbReference>
<evidence type="ECO:0000259" key="12">
    <source>
        <dbReference type="PROSITE" id="PS50011"/>
    </source>
</evidence>
<evidence type="ECO:0000256" key="8">
    <source>
        <dbReference type="ARBA" id="ARBA00047899"/>
    </source>
</evidence>
<dbReference type="AlphaFoldDB" id="A0A177WA33"/>
<dbReference type="PANTHER" id="PTHR24356:SF163">
    <property type="entry name" value="3-PHOSPHOINOSITIDE-DEPENDENT PROTEIN KINASE 1-RELATED"/>
    <property type="match status" value="1"/>
</dbReference>
<proteinExistence type="inferred from homology"/>
<evidence type="ECO:0000313" key="13">
    <source>
        <dbReference type="EMBL" id="OAJ36605.1"/>
    </source>
</evidence>
<dbReference type="Gene3D" id="3.30.200.20">
    <property type="entry name" value="Phosphorylase Kinase, domain 1"/>
    <property type="match status" value="1"/>
</dbReference>
<dbReference type="GO" id="GO:0004674">
    <property type="term" value="F:protein serine/threonine kinase activity"/>
    <property type="evidence" value="ECO:0007669"/>
    <property type="project" value="UniProtKB-KW"/>
</dbReference>
<evidence type="ECO:0000256" key="2">
    <source>
        <dbReference type="ARBA" id="ARBA00012513"/>
    </source>
</evidence>
<evidence type="ECO:0000256" key="7">
    <source>
        <dbReference type="ARBA" id="ARBA00022840"/>
    </source>
</evidence>
<dbReference type="PROSITE" id="PS50011">
    <property type="entry name" value="PROTEIN_KINASE_DOM"/>
    <property type="match status" value="1"/>
</dbReference>
<dbReference type="InterPro" id="IPR011009">
    <property type="entry name" value="Kinase-like_dom_sf"/>
</dbReference>
<keyword evidence="7 10" id="KW-0067">ATP-binding</keyword>
<dbReference type="Gene3D" id="1.10.510.10">
    <property type="entry name" value="Transferase(Phosphotransferase) domain 1"/>
    <property type="match status" value="1"/>
</dbReference>
<dbReference type="STRING" id="403673.A0A177WA33"/>
<name>A0A177WA33_BATDL</name>
<dbReference type="InterPro" id="IPR000719">
    <property type="entry name" value="Prot_kinase_dom"/>
</dbReference>
<feature type="binding site" evidence="10">
    <location>
        <position position="104"/>
    </location>
    <ligand>
        <name>ATP</name>
        <dbReference type="ChEBI" id="CHEBI:30616"/>
    </ligand>
</feature>
<organism evidence="13 14">
    <name type="scientific">Batrachochytrium dendrobatidis (strain JEL423)</name>
    <dbReference type="NCBI Taxonomy" id="403673"/>
    <lineage>
        <taxon>Eukaryota</taxon>
        <taxon>Fungi</taxon>
        <taxon>Fungi incertae sedis</taxon>
        <taxon>Chytridiomycota</taxon>
        <taxon>Chytridiomycota incertae sedis</taxon>
        <taxon>Chytridiomycetes</taxon>
        <taxon>Rhizophydiales</taxon>
        <taxon>Rhizophydiales incertae sedis</taxon>
        <taxon>Batrachochytrium</taxon>
    </lineage>
</organism>
<dbReference type="eggNOG" id="KOG0592">
    <property type="taxonomic scope" value="Eukaryota"/>
</dbReference>
<dbReference type="GO" id="GO:0005524">
    <property type="term" value="F:ATP binding"/>
    <property type="evidence" value="ECO:0007669"/>
    <property type="project" value="UniProtKB-UniRule"/>
</dbReference>
<dbReference type="EC" id="2.7.11.1" evidence="2"/>
<evidence type="ECO:0000313" key="14">
    <source>
        <dbReference type="Proteomes" id="UP000077115"/>
    </source>
</evidence>
<comment type="similarity">
    <text evidence="1">Belongs to the protein kinase superfamily. AGC Ser/Thr protein kinase family. PDPK1 subfamily.</text>
</comment>
<evidence type="ECO:0000256" key="1">
    <source>
        <dbReference type="ARBA" id="ARBA00010006"/>
    </source>
</evidence>
<dbReference type="PANTHER" id="PTHR24356">
    <property type="entry name" value="SERINE/THREONINE-PROTEIN KINASE"/>
    <property type="match status" value="1"/>
</dbReference>
<sequence>MVRLVNSTLENGHANVSAISSEMKSTESSEPLASPSESSIKATMETPVHDPSASPQPVQAQQSPSLPRKRQTYDFKFGSILGEGSYSTVLSATEISTGRHFAVKMLDKRHIVREKKTKYVTVERDVLNRIHHPFVIKLFYTFQDDHSLYFVLELAAHGDLLGYLKQVGRFEMDSARFYMAEVVCGVKFLHDNGVIHRDLKPEIADFGTAKILDSSTTPSSEPSRRASFVGTAEYCSPELLNDREASHASDVWAIGCIMYQLLVGQPPFRGSNEYQTFQCIIQLKYMIPDEIDADSASLIKDILKIVPKDRPGLTQVQAYAFFNGVEWVGLEKREAPVLRQLDPLLNGVNDEDNVDRLADDIDELELFDSSGNSGYDKKTSDEDHDQS</sequence>
<comment type="catalytic activity">
    <reaction evidence="9">
        <text>L-seryl-[protein] + ATP = O-phospho-L-seryl-[protein] + ADP + H(+)</text>
        <dbReference type="Rhea" id="RHEA:17989"/>
        <dbReference type="Rhea" id="RHEA-COMP:9863"/>
        <dbReference type="Rhea" id="RHEA-COMP:11604"/>
        <dbReference type="ChEBI" id="CHEBI:15378"/>
        <dbReference type="ChEBI" id="CHEBI:29999"/>
        <dbReference type="ChEBI" id="CHEBI:30616"/>
        <dbReference type="ChEBI" id="CHEBI:83421"/>
        <dbReference type="ChEBI" id="CHEBI:456216"/>
        <dbReference type="EC" id="2.7.11.1"/>
    </reaction>
</comment>
<evidence type="ECO:0000256" key="10">
    <source>
        <dbReference type="PROSITE-ProRule" id="PRU10141"/>
    </source>
</evidence>
<evidence type="ECO:0000256" key="3">
    <source>
        <dbReference type="ARBA" id="ARBA00022527"/>
    </source>
</evidence>